<evidence type="ECO:0000313" key="2">
    <source>
        <dbReference type="EMBL" id="MCQ8129977.1"/>
    </source>
</evidence>
<name>A0ABT1U7Z3_9GAMM</name>
<dbReference type="RefSeq" id="WP_256616405.1">
    <property type="nucleotide sequence ID" value="NZ_JANIBK010000114.1"/>
</dbReference>
<dbReference type="Pfam" id="PF08668">
    <property type="entry name" value="HDOD"/>
    <property type="match status" value="1"/>
</dbReference>
<dbReference type="InterPro" id="IPR052340">
    <property type="entry name" value="RNase_Y/CdgJ"/>
</dbReference>
<reference evidence="2 3" key="1">
    <citation type="submission" date="2022-07" db="EMBL/GenBank/DDBJ databases">
        <title>Methylomonas rivi sp. nov., Methylomonas rosea sp. nov., Methylomonas aureus sp. nov. and Methylomonas subterranea sp. nov., four novel methanotrophs isolated from a freshwater creek and the deep terrestrial subsurface.</title>
        <authorList>
            <person name="Abin C."/>
            <person name="Sankaranarayanan K."/>
            <person name="Garner C."/>
            <person name="Sindelar R."/>
            <person name="Kotary K."/>
            <person name="Garner R."/>
            <person name="Barclay S."/>
            <person name="Lawson P."/>
            <person name="Krumholz L."/>
        </authorList>
    </citation>
    <scope>NUCLEOTIDE SEQUENCE [LARGE SCALE GENOMIC DNA]</scope>
    <source>
        <strain evidence="2 3">WSC-6</strain>
    </source>
</reference>
<dbReference type="Gene3D" id="1.10.3210.10">
    <property type="entry name" value="Hypothetical protein af1432"/>
    <property type="match status" value="1"/>
</dbReference>
<accession>A0ABT1U7Z3</accession>
<proteinExistence type="predicted"/>
<dbReference type="EMBL" id="JANIBK010000114">
    <property type="protein sequence ID" value="MCQ8129977.1"/>
    <property type="molecule type" value="Genomic_DNA"/>
</dbReference>
<dbReference type="Proteomes" id="UP001524586">
    <property type="component" value="Unassembled WGS sequence"/>
</dbReference>
<evidence type="ECO:0000259" key="1">
    <source>
        <dbReference type="PROSITE" id="PS51833"/>
    </source>
</evidence>
<protein>
    <submittedName>
        <fullName evidence="2">HDOD domain-containing protein</fullName>
    </submittedName>
</protein>
<evidence type="ECO:0000313" key="3">
    <source>
        <dbReference type="Proteomes" id="UP001524586"/>
    </source>
</evidence>
<dbReference type="PANTHER" id="PTHR33525:SF3">
    <property type="entry name" value="RIBONUCLEASE Y"/>
    <property type="match status" value="1"/>
</dbReference>
<sequence length="288" mass="31829">MDDISKPSIESRINKLKNLPALPEASVRILEAVNDPDVEIEKLVKVISLSPALVARLLGLANSAFFGQLNQIDDLHTAIVRVLGLQMVKSLSLGILLNVQLDPKHCKGFDSQSFWMHSLITAVAAQKLANAHAWQSLSSANAYTCGLLLHIGILVAAYAFPEELDGILSHESNSYLHVETEIQRRFGQSHYQMGYILLKKWQLPEFYQSMLSQFTNTEMPENQVELNRCLHASQQICYSILDQEADDTGLDLIAATAGLPLETVGKVFSALLESKDNVQKLAAEMGGW</sequence>
<dbReference type="PANTHER" id="PTHR33525">
    <property type="match status" value="1"/>
</dbReference>
<dbReference type="PROSITE" id="PS51833">
    <property type="entry name" value="HDOD"/>
    <property type="match status" value="1"/>
</dbReference>
<gene>
    <name evidence="2" type="ORF">NP596_16075</name>
</gene>
<dbReference type="SUPFAM" id="SSF109604">
    <property type="entry name" value="HD-domain/PDEase-like"/>
    <property type="match status" value="1"/>
</dbReference>
<comment type="caution">
    <text evidence="2">The sequence shown here is derived from an EMBL/GenBank/DDBJ whole genome shotgun (WGS) entry which is preliminary data.</text>
</comment>
<dbReference type="InterPro" id="IPR013976">
    <property type="entry name" value="HDOD"/>
</dbReference>
<feature type="domain" description="HDOD" evidence="1">
    <location>
        <begin position="19"/>
        <end position="217"/>
    </location>
</feature>
<keyword evidence="3" id="KW-1185">Reference proteome</keyword>
<organism evidence="2 3">
    <name type="scientific">Methylomonas rivi</name>
    <dbReference type="NCBI Taxonomy" id="2952226"/>
    <lineage>
        <taxon>Bacteria</taxon>
        <taxon>Pseudomonadati</taxon>
        <taxon>Pseudomonadota</taxon>
        <taxon>Gammaproteobacteria</taxon>
        <taxon>Methylococcales</taxon>
        <taxon>Methylococcaceae</taxon>
        <taxon>Methylomonas</taxon>
    </lineage>
</organism>